<evidence type="ECO:0000313" key="2">
    <source>
        <dbReference type="Proteomes" id="UP000729402"/>
    </source>
</evidence>
<comment type="caution">
    <text evidence="1">The sequence shown here is derived from an EMBL/GenBank/DDBJ whole genome shotgun (WGS) entry which is preliminary data.</text>
</comment>
<reference evidence="1" key="1">
    <citation type="journal article" date="2021" name="bioRxiv">
        <title>Whole Genome Assembly and Annotation of Northern Wild Rice, Zizania palustris L., Supports a Whole Genome Duplication in the Zizania Genus.</title>
        <authorList>
            <person name="Haas M."/>
            <person name="Kono T."/>
            <person name="Macchietto M."/>
            <person name="Millas R."/>
            <person name="McGilp L."/>
            <person name="Shao M."/>
            <person name="Duquette J."/>
            <person name="Hirsch C.N."/>
            <person name="Kimball J."/>
        </authorList>
    </citation>
    <scope>NUCLEOTIDE SEQUENCE</scope>
    <source>
        <tissue evidence="1">Fresh leaf tissue</tissue>
    </source>
</reference>
<evidence type="ECO:0000313" key="1">
    <source>
        <dbReference type="EMBL" id="KAG8047759.1"/>
    </source>
</evidence>
<gene>
    <name evidence="1" type="ORF">GUJ93_ZPchr0008g13173</name>
</gene>
<dbReference type="EMBL" id="JAAALK010000290">
    <property type="protein sequence ID" value="KAG8047759.1"/>
    <property type="molecule type" value="Genomic_DNA"/>
</dbReference>
<organism evidence="1 2">
    <name type="scientific">Zizania palustris</name>
    <name type="common">Northern wild rice</name>
    <dbReference type="NCBI Taxonomy" id="103762"/>
    <lineage>
        <taxon>Eukaryota</taxon>
        <taxon>Viridiplantae</taxon>
        <taxon>Streptophyta</taxon>
        <taxon>Embryophyta</taxon>
        <taxon>Tracheophyta</taxon>
        <taxon>Spermatophyta</taxon>
        <taxon>Magnoliopsida</taxon>
        <taxon>Liliopsida</taxon>
        <taxon>Poales</taxon>
        <taxon>Poaceae</taxon>
        <taxon>BOP clade</taxon>
        <taxon>Oryzoideae</taxon>
        <taxon>Oryzeae</taxon>
        <taxon>Zizaniinae</taxon>
        <taxon>Zizania</taxon>
    </lineage>
</organism>
<protein>
    <submittedName>
        <fullName evidence="1">Uncharacterized protein</fullName>
    </submittedName>
</protein>
<keyword evidence="2" id="KW-1185">Reference proteome</keyword>
<reference evidence="1" key="2">
    <citation type="submission" date="2021-02" db="EMBL/GenBank/DDBJ databases">
        <authorList>
            <person name="Kimball J.A."/>
            <person name="Haas M.W."/>
            <person name="Macchietto M."/>
            <person name="Kono T."/>
            <person name="Duquette J."/>
            <person name="Shao M."/>
        </authorList>
    </citation>
    <scope>NUCLEOTIDE SEQUENCE</scope>
    <source>
        <tissue evidence="1">Fresh leaf tissue</tissue>
    </source>
</reference>
<accession>A0A8J5RLF9</accession>
<name>A0A8J5RLF9_ZIZPA</name>
<dbReference type="AlphaFoldDB" id="A0A8J5RLF9"/>
<dbReference type="Proteomes" id="UP000729402">
    <property type="component" value="Unassembled WGS sequence"/>
</dbReference>
<proteinExistence type="predicted"/>
<sequence>MDVVARTVQRVWRCIVHRLAEQHSERRGSVATIMAWHTGLTMGKSMVATRFSHPRQLEQVFFVHDNGCADFLDDGEKGARARRGYTKGVVAGPHNADVLDNDDANVLQAIFGSPNVR</sequence>